<dbReference type="SUPFAM" id="SSF55073">
    <property type="entry name" value="Nucleotide cyclase"/>
    <property type="match status" value="1"/>
</dbReference>
<evidence type="ECO:0000313" key="11">
    <source>
        <dbReference type="EMBL" id="NBD25839.1"/>
    </source>
</evidence>
<dbReference type="SMART" id="SM00086">
    <property type="entry name" value="PAC"/>
    <property type="match status" value="2"/>
</dbReference>
<dbReference type="PANTHER" id="PTHR45138">
    <property type="entry name" value="REGULATORY COMPONENTS OF SENSORY TRANSDUCTION SYSTEM"/>
    <property type="match status" value="1"/>
</dbReference>
<dbReference type="NCBIfam" id="TIGR00229">
    <property type="entry name" value="sensory_box"/>
    <property type="match status" value="2"/>
</dbReference>
<dbReference type="Pfam" id="PF00990">
    <property type="entry name" value="GGDEF"/>
    <property type="match status" value="1"/>
</dbReference>
<feature type="domain" description="PAS" evidence="7">
    <location>
        <begin position="359"/>
        <end position="430"/>
    </location>
</feature>
<dbReference type="SMART" id="SM00091">
    <property type="entry name" value="PAS"/>
    <property type="match status" value="2"/>
</dbReference>
<keyword evidence="12" id="KW-1185">Reference proteome</keyword>
<dbReference type="InterPro" id="IPR001610">
    <property type="entry name" value="PAC"/>
</dbReference>
<evidence type="ECO:0000259" key="9">
    <source>
        <dbReference type="PROSITE" id="PS50885"/>
    </source>
</evidence>
<dbReference type="InterPro" id="IPR000014">
    <property type="entry name" value="PAS"/>
</dbReference>
<dbReference type="Proteomes" id="UP000665561">
    <property type="component" value="Unassembled WGS sequence"/>
</dbReference>
<evidence type="ECO:0000259" key="10">
    <source>
        <dbReference type="PROSITE" id="PS50887"/>
    </source>
</evidence>
<dbReference type="CDD" id="cd00130">
    <property type="entry name" value="PAS"/>
    <property type="match status" value="2"/>
</dbReference>
<dbReference type="CDD" id="cd06225">
    <property type="entry name" value="HAMP"/>
    <property type="match status" value="1"/>
</dbReference>
<dbReference type="Gene3D" id="6.10.340.10">
    <property type="match status" value="1"/>
</dbReference>
<evidence type="ECO:0000259" key="7">
    <source>
        <dbReference type="PROSITE" id="PS50112"/>
    </source>
</evidence>
<dbReference type="InterPro" id="IPR035965">
    <property type="entry name" value="PAS-like_dom_sf"/>
</dbReference>
<dbReference type="CDD" id="cd12914">
    <property type="entry name" value="PDC1_DGC_like"/>
    <property type="match status" value="1"/>
</dbReference>
<evidence type="ECO:0000313" key="12">
    <source>
        <dbReference type="Proteomes" id="UP000665561"/>
    </source>
</evidence>
<evidence type="ECO:0000256" key="3">
    <source>
        <dbReference type="ARBA" id="ARBA00022692"/>
    </source>
</evidence>
<evidence type="ECO:0000256" key="4">
    <source>
        <dbReference type="ARBA" id="ARBA00022989"/>
    </source>
</evidence>
<dbReference type="SUPFAM" id="SSF55785">
    <property type="entry name" value="PYP-like sensor domain (PAS domain)"/>
    <property type="match status" value="2"/>
</dbReference>
<feature type="domain" description="HAMP" evidence="9">
    <location>
        <begin position="298"/>
        <end position="354"/>
    </location>
</feature>
<accession>A0ABW9XT66</accession>
<dbReference type="PROSITE" id="PS50112">
    <property type="entry name" value="PAS"/>
    <property type="match status" value="2"/>
</dbReference>
<dbReference type="PROSITE" id="PS50887">
    <property type="entry name" value="GGDEF"/>
    <property type="match status" value="1"/>
</dbReference>
<dbReference type="InterPro" id="IPR029787">
    <property type="entry name" value="Nucleotide_cyclase"/>
</dbReference>
<organism evidence="11 12">
    <name type="scientific">Paenibacillus glycinis</name>
    <dbReference type="NCBI Taxonomy" id="2697035"/>
    <lineage>
        <taxon>Bacteria</taxon>
        <taxon>Bacillati</taxon>
        <taxon>Bacillota</taxon>
        <taxon>Bacilli</taxon>
        <taxon>Bacillales</taxon>
        <taxon>Paenibacillaceae</taxon>
        <taxon>Paenibacillus</taxon>
    </lineage>
</organism>
<comment type="subcellular location">
    <subcellularLocation>
        <location evidence="1">Cell membrane</location>
        <topology evidence="1">Multi-pass membrane protein</topology>
    </subcellularLocation>
</comment>
<dbReference type="InterPro" id="IPR013767">
    <property type="entry name" value="PAS_fold"/>
</dbReference>
<sequence>MKAALQPAKKRPTLNGKLRSLGLVFVLIVGCACTLIFSYVELVNQKTSIHRQLEQTILLQQQFIDKWLDDRMSDIRLIANYPAVKSGETAQMQQLLGLVKRNHLEFRSLTSADDKGHTADGLNIEDRSYFAEARRGNDSISDVLLSRKDGKRIIVFAAPVTGEDGIFKGLVMGTVELTTIEQLMERFSYGEKGQTYLVDREGALITGEGSGDDQPVRVGPTLLERAETGIQSRQAYRNYAGIPVYGDYLWTKNGSWLIIGEAARKDVLASLYTELEYASLFILLAMLAAVLVMLRTSKKIARPVNHLLRGVRMIKDGGYHYRIDPGVLEASTVEFRQLGLTFNSMSDTILEHTAALSKERNFASSIIDTAASLIVVLDKDSRILRFNASCETATGYTFEEMRNLSIYDRLIPENERADVERHFNELMTARGSNRNENHWRSRSGELRLIAWSNTILLETDGEIKHIIGIGIDITEQRKVEQALEESRLRLGTIIETVPSGIVVVDENGMISMANRMAEDIFGMDKATIVNRAYQDAVWVLYDFGGKRMQADEFPVAIAMRTGRTVTNSEFIFEKPGGARTMISCNCSPVFDREGRIRSVLVSLSDITERIAVQSELQAANDELKKLSSLDGLTGVFNRRYFNERLREEWEKHALKNEPLSLIMLDIDYFKAYNDTYGHLGGDMCLKTVAATIRDSLDASDRFVARYGGEEFGIVLPGTAREEAAALAESLRIRVERREIAHARSHVSRFLTISLGVATVVPAFGSDAESLVSAADKGLYEAKRTRNRVVAEGGPHTEAAASAEADLRGL</sequence>
<keyword evidence="2" id="KW-1003">Cell membrane</keyword>
<reference evidence="11 12" key="1">
    <citation type="submission" date="2020-01" db="EMBL/GenBank/DDBJ databases">
        <title>Paenibacillus soybeanensis sp. nov. isolated from the nodules of soybean (Glycine max(L.) Merr).</title>
        <authorList>
            <person name="Wang H."/>
        </authorList>
    </citation>
    <scope>NUCLEOTIDE SEQUENCE [LARGE SCALE GENOMIC DNA]</scope>
    <source>
        <strain evidence="11 12">T1</strain>
    </source>
</reference>
<keyword evidence="4 6" id="KW-1133">Transmembrane helix</keyword>
<dbReference type="EMBL" id="JAAAMV010000017">
    <property type="protein sequence ID" value="NBD25839.1"/>
    <property type="molecule type" value="Genomic_DNA"/>
</dbReference>
<proteinExistence type="predicted"/>
<comment type="caution">
    <text evidence="11">The sequence shown here is derived from an EMBL/GenBank/DDBJ whole genome shotgun (WGS) entry which is preliminary data.</text>
</comment>
<feature type="domain" description="PAS" evidence="7">
    <location>
        <begin position="486"/>
        <end position="543"/>
    </location>
</feature>
<feature type="transmembrane region" description="Helical" evidence="6">
    <location>
        <begin position="21"/>
        <end position="40"/>
    </location>
</feature>
<keyword evidence="3 6" id="KW-0812">Transmembrane</keyword>
<dbReference type="InterPro" id="IPR000700">
    <property type="entry name" value="PAS-assoc_C"/>
</dbReference>
<dbReference type="NCBIfam" id="TIGR00254">
    <property type="entry name" value="GGDEF"/>
    <property type="match status" value="1"/>
</dbReference>
<name>A0ABW9XT66_9BACL</name>
<dbReference type="CDD" id="cd01949">
    <property type="entry name" value="GGDEF"/>
    <property type="match status" value="1"/>
</dbReference>
<dbReference type="RefSeq" id="WP_161744645.1">
    <property type="nucleotide sequence ID" value="NZ_JAAAMV010000017.1"/>
</dbReference>
<evidence type="ECO:0000259" key="8">
    <source>
        <dbReference type="PROSITE" id="PS50113"/>
    </source>
</evidence>
<dbReference type="Pfam" id="PF02743">
    <property type="entry name" value="dCache_1"/>
    <property type="match status" value="1"/>
</dbReference>
<evidence type="ECO:0000256" key="5">
    <source>
        <dbReference type="ARBA" id="ARBA00023136"/>
    </source>
</evidence>
<feature type="domain" description="PAC" evidence="8">
    <location>
        <begin position="566"/>
        <end position="618"/>
    </location>
</feature>
<dbReference type="InterPro" id="IPR003660">
    <property type="entry name" value="HAMP_dom"/>
</dbReference>
<dbReference type="Gene3D" id="3.30.70.270">
    <property type="match status" value="1"/>
</dbReference>
<feature type="domain" description="PAC" evidence="8">
    <location>
        <begin position="433"/>
        <end position="485"/>
    </location>
</feature>
<dbReference type="Pfam" id="PF00989">
    <property type="entry name" value="PAS"/>
    <property type="match status" value="2"/>
</dbReference>
<protein>
    <submittedName>
        <fullName evidence="11">Diguanylate cyclase</fullName>
    </submittedName>
</protein>
<dbReference type="PANTHER" id="PTHR45138:SF9">
    <property type="entry name" value="DIGUANYLATE CYCLASE DGCM-RELATED"/>
    <property type="match status" value="1"/>
</dbReference>
<evidence type="ECO:0000256" key="2">
    <source>
        <dbReference type="ARBA" id="ARBA00022475"/>
    </source>
</evidence>
<gene>
    <name evidence="11" type="ORF">GT019_18355</name>
</gene>
<dbReference type="Gene3D" id="3.30.450.20">
    <property type="entry name" value="PAS domain"/>
    <property type="match status" value="3"/>
</dbReference>
<dbReference type="InterPro" id="IPR050469">
    <property type="entry name" value="Diguanylate_Cyclase"/>
</dbReference>
<dbReference type="InterPro" id="IPR033479">
    <property type="entry name" value="dCache_1"/>
</dbReference>
<keyword evidence="5 6" id="KW-0472">Membrane</keyword>
<dbReference type="InterPro" id="IPR043128">
    <property type="entry name" value="Rev_trsase/Diguanyl_cyclase"/>
</dbReference>
<evidence type="ECO:0000256" key="6">
    <source>
        <dbReference type="SAM" id="Phobius"/>
    </source>
</evidence>
<feature type="domain" description="GGDEF" evidence="10">
    <location>
        <begin position="657"/>
        <end position="793"/>
    </location>
</feature>
<dbReference type="InterPro" id="IPR000160">
    <property type="entry name" value="GGDEF_dom"/>
</dbReference>
<dbReference type="PROSITE" id="PS51257">
    <property type="entry name" value="PROKAR_LIPOPROTEIN"/>
    <property type="match status" value="1"/>
</dbReference>
<dbReference type="SMART" id="SM00267">
    <property type="entry name" value="GGDEF"/>
    <property type="match status" value="1"/>
</dbReference>
<dbReference type="PROSITE" id="PS50113">
    <property type="entry name" value="PAC"/>
    <property type="match status" value="2"/>
</dbReference>
<dbReference type="PROSITE" id="PS50885">
    <property type="entry name" value="HAMP"/>
    <property type="match status" value="1"/>
</dbReference>
<evidence type="ECO:0000256" key="1">
    <source>
        <dbReference type="ARBA" id="ARBA00004651"/>
    </source>
</evidence>